<comment type="caution">
    <text evidence="12">The sequence shown here is derived from an EMBL/GenBank/DDBJ whole genome shotgun (WGS) entry which is preliminary data.</text>
</comment>
<keyword evidence="9 10" id="KW-0414">Isoprene biosynthesis</keyword>
<dbReference type="Gene3D" id="3.40.50.970">
    <property type="match status" value="2"/>
</dbReference>
<keyword evidence="7 10" id="KW-0784">Thiamine biosynthesis</keyword>
<keyword evidence="8 10" id="KW-0786">Thiamine pyrophosphate</keyword>
<dbReference type="CDD" id="cd02007">
    <property type="entry name" value="TPP_DXS"/>
    <property type="match status" value="1"/>
</dbReference>
<comment type="subunit">
    <text evidence="3 10">Homodimer.</text>
</comment>
<dbReference type="CDD" id="cd07033">
    <property type="entry name" value="TPP_PYR_DXS_TK_like"/>
    <property type="match status" value="1"/>
</dbReference>
<comment type="similarity">
    <text evidence="2 10">Belongs to the transketolase family. DXPS subfamily.</text>
</comment>
<dbReference type="InterPro" id="IPR020826">
    <property type="entry name" value="Transketolase_BS"/>
</dbReference>
<feature type="binding site" evidence="10">
    <location>
        <position position="144"/>
    </location>
    <ligand>
        <name>Mg(2+)</name>
        <dbReference type="ChEBI" id="CHEBI:18420"/>
    </ligand>
</feature>
<dbReference type="EC" id="2.2.1.7" evidence="10"/>
<feature type="binding site" evidence="10">
    <location>
        <position position="72"/>
    </location>
    <ligand>
        <name>thiamine diphosphate</name>
        <dbReference type="ChEBI" id="CHEBI:58937"/>
    </ligand>
</feature>
<dbReference type="PROSITE" id="PS00801">
    <property type="entry name" value="TRANSKETOLASE_1"/>
    <property type="match status" value="1"/>
</dbReference>
<feature type="binding site" evidence="10">
    <location>
        <position position="370"/>
    </location>
    <ligand>
        <name>thiamine diphosphate</name>
        <dbReference type="ChEBI" id="CHEBI:58937"/>
    </ligand>
</feature>
<dbReference type="RefSeq" id="WP_106220047.1">
    <property type="nucleotide sequence ID" value="NZ_PVWP01000002.1"/>
</dbReference>
<comment type="catalytic activity">
    <reaction evidence="10">
        <text>D-glyceraldehyde 3-phosphate + pyruvate + H(+) = 1-deoxy-D-xylulose 5-phosphate + CO2</text>
        <dbReference type="Rhea" id="RHEA:12605"/>
        <dbReference type="ChEBI" id="CHEBI:15361"/>
        <dbReference type="ChEBI" id="CHEBI:15378"/>
        <dbReference type="ChEBI" id="CHEBI:16526"/>
        <dbReference type="ChEBI" id="CHEBI:57792"/>
        <dbReference type="ChEBI" id="CHEBI:59776"/>
        <dbReference type="EC" id="2.2.1.7"/>
    </reaction>
</comment>
<name>A0ABX5FAC8_9CHRO</name>
<dbReference type="SMART" id="SM00861">
    <property type="entry name" value="Transket_pyr"/>
    <property type="match status" value="1"/>
</dbReference>
<proteinExistence type="inferred from homology"/>
<dbReference type="InterPro" id="IPR009014">
    <property type="entry name" value="Transketo_C/PFOR_II"/>
</dbReference>
<evidence type="ECO:0000256" key="10">
    <source>
        <dbReference type="HAMAP-Rule" id="MF_00315"/>
    </source>
</evidence>
<feature type="binding site" evidence="10">
    <location>
        <begin position="113"/>
        <end position="115"/>
    </location>
    <ligand>
        <name>thiamine diphosphate</name>
        <dbReference type="ChEBI" id="CHEBI:58937"/>
    </ligand>
</feature>
<feature type="binding site" evidence="10">
    <location>
        <position position="174"/>
    </location>
    <ligand>
        <name>Mg(2+)</name>
        <dbReference type="ChEBI" id="CHEBI:18420"/>
    </ligand>
</feature>
<dbReference type="PANTHER" id="PTHR43322:SF5">
    <property type="entry name" value="1-DEOXY-D-XYLULOSE-5-PHOSPHATE SYNTHASE, CHLOROPLASTIC"/>
    <property type="match status" value="1"/>
</dbReference>
<evidence type="ECO:0000256" key="6">
    <source>
        <dbReference type="ARBA" id="ARBA00022842"/>
    </source>
</evidence>
<keyword evidence="4 10" id="KW-0808">Transferase</keyword>
<comment type="pathway">
    <text evidence="1 10">Metabolic intermediate biosynthesis; 1-deoxy-D-xylulose 5-phosphate biosynthesis; 1-deoxy-D-xylulose 5-phosphate from D-glyceraldehyde 3-phosphate and pyruvate: step 1/1.</text>
</comment>
<accession>A0ABX5FAC8</accession>
<feature type="binding site" evidence="10">
    <location>
        <begin position="145"/>
        <end position="146"/>
    </location>
    <ligand>
        <name>thiamine diphosphate</name>
        <dbReference type="ChEBI" id="CHEBI:58937"/>
    </ligand>
</feature>
<dbReference type="InterPro" id="IPR029061">
    <property type="entry name" value="THDP-binding"/>
</dbReference>
<feature type="binding site" evidence="10">
    <location>
        <position position="287"/>
    </location>
    <ligand>
        <name>thiamine diphosphate</name>
        <dbReference type="ChEBI" id="CHEBI:58937"/>
    </ligand>
</feature>
<dbReference type="Gene3D" id="3.40.50.920">
    <property type="match status" value="1"/>
</dbReference>
<keyword evidence="6 10" id="KW-0460">Magnesium</keyword>
<evidence type="ECO:0000256" key="2">
    <source>
        <dbReference type="ARBA" id="ARBA00011081"/>
    </source>
</evidence>
<dbReference type="InterPro" id="IPR005477">
    <property type="entry name" value="Dxylulose-5-P_synthase"/>
</dbReference>
<keyword evidence="13" id="KW-1185">Reference proteome</keyword>
<dbReference type="PANTHER" id="PTHR43322">
    <property type="entry name" value="1-D-DEOXYXYLULOSE 5-PHOSPHATE SYNTHASE-RELATED"/>
    <property type="match status" value="1"/>
</dbReference>
<evidence type="ECO:0000256" key="1">
    <source>
        <dbReference type="ARBA" id="ARBA00004980"/>
    </source>
</evidence>
<protein>
    <recommendedName>
        <fullName evidence="10">1-deoxy-D-xylulose-5-phosphate synthase</fullName>
        <ecNumber evidence="10">2.2.1.7</ecNumber>
    </recommendedName>
    <alternativeName>
        <fullName evidence="10">1-deoxyxylulose-5-phosphate synthase</fullName>
        <shortName evidence="10">DXP synthase</shortName>
        <shortName evidence="10">DXPS</shortName>
    </alternativeName>
</protein>
<evidence type="ECO:0000256" key="5">
    <source>
        <dbReference type="ARBA" id="ARBA00022723"/>
    </source>
</evidence>
<evidence type="ECO:0000256" key="9">
    <source>
        <dbReference type="ARBA" id="ARBA00023229"/>
    </source>
</evidence>
<dbReference type="InterPro" id="IPR005475">
    <property type="entry name" value="Transketolase-like_Pyr-bd"/>
</dbReference>
<evidence type="ECO:0000256" key="8">
    <source>
        <dbReference type="ARBA" id="ARBA00023052"/>
    </source>
</evidence>
<dbReference type="NCBIfam" id="TIGR00204">
    <property type="entry name" value="dxs"/>
    <property type="match status" value="1"/>
</dbReference>
<evidence type="ECO:0000259" key="11">
    <source>
        <dbReference type="SMART" id="SM00861"/>
    </source>
</evidence>
<comment type="cofactor">
    <cofactor evidence="10">
        <name>thiamine diphosphate</name>
        <dbReference type="ChEBI" id="CHEBI:58937"/>
    </cofactor>
    <text evidence="10">Binds 1 thiamine pyrophosphate per subunit.</text>
</comment>
<dbReference type="SUPFAM" id="SSF52518">
    <property type="entry name" value="Thiamin diphosphate-binding fold (THDP-binding)"/>
    <property type="match status" value="2"/>
</dbReference>
<dbReference type="EMBL" id="PVWP01000002">
    <property type="protein sequence ID" value="PSB38775.1"/>
    <property type="molecule type" value="Genomic_DNA"/>
</dbReference>
<sequence>MHLSELSHPNQLHGLSTAELEAMARQIREKHLEVVATSGGHLGPGLGVVELTLALYQTLDLDHDRVVWDVGHQAYPHKLVTGRYKDFHTLRQQGGVAGYLKRSESRFDHFGAGHASTSISAALGMALARDRRGEDFKCVAVIGDGALTGGMALEAINHAGHLPRTKLLVVLNDNDMSISPPVGALSTHLNRMRLSKPVQFLSGSAEEAVKHLPFLHGELPTELKTLKESMKRLAVPKVGAVFEELGFTYVGPIDGHDIPEMVRTFQAAHRCEGPVLVHVATTKGKGYPYAEADQVGYHAQSAFDLATGKAYPSSKPKPPSWSKVFGQTLVKICEQDSRVVGITAAMATGTGLDLLEKALPHQYFDVGIAEQHAVTMAAGMACEGLRPVVAIYSTFLQRAYDQLIHDVGIQKLPVTFVLDRAGIVGADGPTHQGQYDISYLRAVPNFTVMAPKDEAELQRMLVTSIAHDGPCAIRIPRGEGEGVPLMDEGWQPLEIGRGELLTDGDDVLIVAYGAMVAPAMATAGLLQEKGLRAAVVNARFLRPLDEALLLPLARRIGRVVTMEEGALPGGFGAAVVESFNDHDLPVPVLRLGIPDVLVDHASPDQSKERLGLTPSQMADRILERFGPVFRATVPTALAV</sequence>
<evidence type="ECO:0000256" key="3">
    <source>
        <dbReference type="ARBA" id="ARBA00011738"/>
    </source>
</evidence>
<comment type="function">
    <text evidence="10">Catalyzes the acyloin condensation reaction between C atoms 2 and 3 of pyruvate and glyceraldehyde 3-phosphate to yield 1-deoxy-D-xylulose-5-phosphate (DXP).</text>
</comment>
<dbReference type="InterPro" id="IPR049557">
    <property type="entry name" value="Transketolase_CS"/>
</dbReference>
<dbReference type="Proteomes" id="UP000238218">
    <property type="component" value="Unassembled WGS sequence"/>
</dbReference>
<feature type="binding site" evidence="10">
    <location>
        <position position="174"/>
    </location>
    <ligand>
        <name>thiamine diphosphate</name>
        <dbReference type="ChEBI" id="CHEBI:58937"/>
    </ligand>
</feature>
<evidence type="ECO:0000313" key="12">
    <source>
        <dbReference type="EMBL" id="PSB38775.1"/>
    </source>
</evidence>
<dbReference type="SUPFAM" id="SSF52922">
    <property type="entry name" value="TK C-terminal domain-like"/>
    <property type="match status" value="1"/>
</dbReference>
<comment type="cofactor">
    <cofactor evidence="10">
        <name>Mg(2+)</name>
        <dbReference type="ChEBI" id="CHEBI:18420"/>
    </cofactor>
    <text evidence="10">Binds 1 Mg(2+) ion per subunit.</text>
</comment>
<evidence type="ECO:0000256" key="4">
    <source>
        <dbReference type="ARBA" id="ARBA00022679"/>
    </source>
</evidence>
<organism evidence="12 13">
    <name type="scientific">Aphanothece cf. minutissima CCALA 015</name>
    <dbReference type="NCBI Taxonomy" id="2107695"/>
    <lineage>
        <taxon>Bacteria</taxon>
        <taxon>Bacillati</taxon>
        <taxon>Cyanobacteriota</taxon>
        <taxon>Cyanophyceae</taxon>
        <taxon>Oscillatoriophycideae</taxon>
        <taxon>Chroococcales</taxon>
        <taxon>Aphanothecaceae</taxon>
        <taxon>Aphanothece</taxon>
    </lineage>
</organism>
<dbReference type="NCBIfam" id="NF003933">
    <property type="entry name" value="PRK05444.2-2"/>
    <property type="match status" value="1"/>
</dbReference>
<dbReference type="Pfam" id="PF13292">
    <property type="entry name" value="DXP_synthase_N"/>
    <property type="match status" value="1"/>
</dbReference>
<feature type="domain" description="Transketolase-like pyrimidine-binding" evidence="11">
    <location>
        <begin position="319"/>
        <end position="483"/>
    </location>
</feature>
<reference evidence="12 13" key="1">
    <citation type="submission" date="2018-03" db="EMBL/GenBank/DDBJ databases">
        <title>The ancient ancestry and fast evolution of plastids.</title>
        <authorList>
            <person name="Moore K.R."/>
            <person name="Magnabosco C."/>
            <person name="Momper L."/>
            <person name="Gold D.A."/>
            <person name="Bosak T."/>
            <person name="Fournier G.P."/>
        </authorList>
    </citation>
    <scope>NUCLEOTIDE SEQUENCE [LARGE SCALE GENOMIC DNA]</scope>
    <source>
        <strain evidence="12 13">CCALA 015</strain>
    </source>
</reference>
<dbReference type="HAMAP" id="MF_00315">
    <property type="entry name" value="DXP_synth"/>
    <property type="match status" value="1"/>
</dbReference>
<dbReference type="Pfam" id="PF02780">
    <property type="entry name" value="Transketolase_C"/>
    <property type="match status" value="1"/>
</dbReference>
<dbReference type="PROSITE" id="PS00802">
    <property type="entry name" value="TRANSKETOLASE_2"/>
    <property type="match status" value="1"/>
</dbReference>
<dbReference type="InterPro" id="IPR033248">
    <property type="entry name" value="Transketolase_C"/>
</dbReference>
<evidence type="ECO:0000313" key="13">
    <source>
        <dbReference type="Proteomes" id="UP000238218"/>
    </source>
</evidence>
<dbReference type="Pfam" id="PF02779">
    <property type="entry name" value="Transket_pyr"/>
    <property type="match status" value="1"/>
</dbReference>
<keyword evidence="5 10" id="KW-0479">Metal-binding</keyword>
<evidence type="ECO:0000256" key="7">
    <source>
        <dbReference type="ARBA" id="ARBA00022977"/>
    </source>
</evidence>
<gene>
    <name evidence="10" type="primary">dxs</name>
    <name evidence="12" type="ORF">C7B81_04275</name>
</gene>